<evidence type="ECO:0000313" key="4">
    <source>
        <dbReference type="Proteomes" id="UP000663834"/>
    </source>
</evidence>
<evidence type="ECO:0000313" key="2">
    <source>
        <dbReference type="EMBL" id="CAF1343874.1"/>
    </source>
</evidence>
<dbReference type="EMBL" id="CAJNOV010008920">
    <property type="protein sequence ID" value="CAF1343874.1"/>
    <property type="molecule type" value="Genomic_DNA"/>
</dbReference>
<feature type="compositionally biased region" description="Low complexity" evidence="1">
    <location>
        <begin position="238"/>
        <end position="258"/>
    </location>
</feature>
<dbReference type="Proteomes" id="UP000663855">
    <property type="component" value="Unassembled WGS sequence"/>
</dbReference>
<feature type="compositionally biased region" description="Basic and acidic residues" evidence="1">
    <location>
        <begin position="292"/>
        <end position="301"/>
    </location>
</feature>
<name>A0A816HCE1_9BILA</name>
<accession>A0A816HCE1</accession>
<feature type="region of interest" description="Disordered" evidence="1">
    <location>
        <begin position="382"/>
        <end position="422"/>
    </location>
</feature>
<evidence type="ECO:0000313" key="3">
    <source>
        <dbReference type="EMBL" id="CAF1685512.1"/>
    </source>
</evidence>
<feature type="region of interest" description="Disordered" evidence="1">
    <location>
        <begin position="235"/>
        <end position="308"/>
    </location>
</feature>
<dbReference type="AlphaFoldDB" id="A0A816HCE1"/>
<organism evidence="3 4">
    <name type="scientific">Rotaria magnacalcarata</name>
    <dbReference type="NCBI Taxonomy" id="392030"/>
    <lineage>
        <taxon>Eukaryota</taxon>
        <taxon>Metazoa</taxon>
        <taxon>Spiralia</taxon>
        <taxon>Gnathifera</taxon>
        <taxon>Rotifera</taxon>
        <taxon>Eurotatoria</taxon>
        <taxon>Bdelloidea</taxon>
        <taxon>Philodinida</taxon>
        <taxon>Philodinidae</taxon>
        <taxon>Rotaria</taxon>
    </lineage>
</organism>
<feature type="compositionally biased region" description="Low complexity" evidence="1">
    <location>
        <begin position="391"/>
        <end position="413"/>
    </location>
</feature>
<evidence type="ECO:0000256" key="1">
    <source>
        <dbReference type="SAM" id="MobiDB-lite"/>
    </source>
</evidence>
<dbReference type="EMBL" id="CAJNOW010021823">
    <property type="protein sequence ID" value="CAF1685512.1"/>
    <property type="molecule type" value="Genomic_DNA"/>
</dbReference>
<reference evidence="3" key="1">
    <citation type="submission" date="2021-02" db="EMBL/GenBank/DDBJ databases">
        <authorList>
            <person name="Nowell W R."/>
        </authorList>
    </citation>
    <scope>NUCLEOTIDE SEQUENCE</scope>
</reference>
<sequence>MWYPPEQQQQQRSCYEYAQHFSIQQQTYPRTQYYFNGDELSITNVFPINDENESPLHCQTTYSGSTHVITDCYVTASTNLYGDEMPSFHMTPTRNAYWDPIITAPTKLFVETKPMSISAQHSHVVSSSSPSSPSPSPLSSCWDWVLFSPDYYSEFYTPLSSSTYHQQEKLEEENDDDININFLASLPTCLLALLCLTPKLLNKSDDENDNDQEISSLRITDEPLLSSLSNNINEKRNNISSNRSLSSANKNSSNLNINKQNLKDDRSSTPDTDDGYQSASDASRSDYSQQSSRRDQHHSSNHDITIIKHSLPTTLMPRRISYAAAVKPNTMSTSKISSSQMMIIKPKQIFNNTQSTIANDILNKKGQKSKFIAPRFERMHSAKQYTSSSVSTNRTQIRSNNSNNNNNNNNQRNHIVNSIRRF</sequence>
<protein>
    <submittedName>
        <fullName evidence="3">Uncharacterized protein</fullName>
    </submittedName>
</protein>
<feature type="compositionally biased region" description="Low complexity" evidence="1">
    <location>
        <begin position="276"/>
        <end position="291"/>
    </location>
</feature>
<dbReference type="OrthoDB" id="10056967at2759"/>
<comment type="caution">
    <text evidence="3">The sequence shown here is derived from an EMBL/GenBank/DDBJ whole genome shotgun (WGS) entry which is preliminary data.</text>
</comment>
<gene>
    <name evidence="2" type="ORF">CJN711_LOCUS19070</name>
    <name evidence="3" type="ORF">KQP761_LOCUS38362</name>
</gene>
<proteinExistence type="predicted"/>
<dbReference type="Proteomes" id="UP000663834">
    <property type="component" value="Unassembled WGS sequence"/>
</dbReference>